<dbReference type="Proteomes" id="UP001341840">
    <property type="component" value="Unassembled WGS sequence"/>
</dbReference>
<comment type="caution">
    <text evidence="1">The sequence shown here is derived from an EMBL/GenBank/DDBJ whole genome shotgun (WGS) entry which is preliminary data.</text>
</comment>
<sequence length="191" mass="22088">MAHRTSWTQSQLPECSVWSLPLSFSELVLDGNVDYSHLISFFARGYVPHPNGLRYIYVQMKDVDQVEKQRHLYLMATALDHILKTKFSEVDLLGRRPPLGDWNLEFALGIPNVGNCHKDKLWVLHWLQMEQYFILNPPGKKKNNIEDLSTKLRLDTALNLANDPFNMMEDEFMQRAIVDWNTRGTAASLQG</sequence>
<name>A0ABU6XAK5_9FABA</name>
<accession>A0ABU6XAK5</accession>
<organism evidence="1 2">
    <name type="scientific">Stylosanthes scabra</name>
    <dbReference type="NCBI Taxonomy" id="79078"/>
    <lineage>
        <taxon>Eukaryota</taxon>
        <taxon>Viridiplantae</taxon>
        <taxon>Streptophyta</taxon>
        <taxon>Embryophyta</taxon>
        <taxon>Tracheophyta</taxon>
        <taxon>Spermatophyta</taxon>
        <taxon>Magnoliopsida</taxon>
        <taxon>eudicotyledons</taxon>
        <taxon>Gunneridae</taxon>
        <taxon>Pentapetalae</taxon>
        <taxon>rosids</taxon>
        <taxon>fabids</taxon>
        <taxon>Fabales</taxon>
        <taxon>Fabaceae</taxon>
        <taxon>Papilionoideae</taxon>
        <taxon>50 kb inversion clade</taxon>
        <taxon>dalbergioids sensu lato</taxon>
        <taxon>Dalbergieae</taxon>
        <taxon>Pterocarpus clade</taxon>
        <taxon>Stylosanthes</taxon>
    </lineage>
</organism>
<proteinExistence type="predicted"/>
<evidence type="ECO:0000313" key="1">
    <source>
        <dbReference type="EMBL" id="MED6194957.1"/>
    </source>
</evidence>
<gene>
    <name evidence="1" type="ORF">PIB30_033482</name>
</gene>
<dbReference type="EMBL" id="JASCZI010211600">
    <property type="protein sequence ID" value="MED6194957.1"/>
    <property type="molecule type" value="Genomic_DNA"/>
</dbReference>
<keyword evidence="2" id="KW-1185">Reference proteome</keyword>
<protein>
    <submittedName>
        <fullName evidence="1">Uncharacterized protein</fullName>
    </submittedName>
</protein>
<reference evidence="1 2" key="1">
    <citation type="journal article" date="2023" name="Plants (Basel)">
        <title>Bridging the Gap: Combining Genomics and Transcriptomics Approaches to Understand Stylosanthes scabra, an Orphan Legume from the Brazilian Caatinga.</title>
        <authorList>
            <person name="Ferreira-Neto J.R.C."/>
            <person name="da Silva M.D."/>
            <person name="Binneck E."/>
            <person name="de Melo N.F."/>
            <person name="da Silva R.H."/>
            <person name="de Melo A.L.T.M."/>
            <person name="Pandolfi V."/>
            <person name="Bustamante F.O."/>
            <person name="Brasileiro-Vidal A.C."/>
            <person name="Benko-Iseppon A.M."/>
        </authorList>
    </citation>
    <scope>NUCLEOTIDE SEQUENCE [LARGE SCALE GENOMIC DNA]</scope>
    <source>
        <tissue evidence="1">Leaves</tissue>
    </source>
</reference>
<evidence type="ECO:0000313" key="2">
    <source>
        <dbReference type="Proteomes" id="UP001341840"/>
    </source>
</evidence>